<evidence type="ECO:0000256" key="1">
    <source>
        <dbReference type="ARBA" id="ARBA00022614"/>
    </source>
</evidence>
<gene>
    <name evidence="4" type="ORF">KQX54_000153</name>
</gene>
<keyword evidence="5" id="KW-1185">Reference proteome</keyword>
<dbReference type="AlphaFoldDB" id="A0AAV7IPN0"/>
<dbReference type="Gene3D" id="3.80.10.10">
    <property type="entry name" value="Ribonuclease Inhibitor"/>
    <property type="match status" value="1"/>
</dbReference>
<dbReference type="SUPFAM" id="SSF52058">
    <property type="entry name" value="L domain-like"/>
    <property type="match status" value="1"/>
</dbReference>
<reference evidence="4 5" key="1">
    <citation type="journal article" date="2021" name="J. Hered.">
        <title>A chromosome-level genome assembly of the parasitoid wasp, Cotesia glomerata (Hymenoptera: Braconidae).</title>
        <authorList>
            <person name="Pinto B.J."/>
            <person name="Weis J.J."/>
            <person name="Gamble T."/>
            <person name="Ode P.J."/>
            <person name="Paul R."/>
            <person name="Zaspel J.M."/>
        </authorList>
    </citation>
    <scope>NUCLEOTIDE SEQUENCE [LARGE SCALE GENOMIC DNA]</scope>
    <source>
        <strain evidence="4">CgM1</strain>
    </source>
</reference>
<organism evidence="4 5">
    <name type="scientific">Cotesia glomerata</name>
    <name type="common">Lepidopteran parasitic wasp</name>
    <name type="synonym">Apanteles glomeratus</name>
    <dbReference type="NCBI Taxonomy" id="32391"/>
    <lineage>
        <taxon>Eukaryota</taxon>
        <taxon>Metazoa</taxon>
        <taxon>Ecdysozoa</taxon>
        <taxon>Arthropoda</taxon>
        <taxon>Hexapoda</taxon>
        <taxon>Insecta</taxon>
        <taxon>Pterygota</taxon>
        <taxon>Neoptera</taxon>
        <taxon>Endopterygota</taxon>
        <taxon>Hymenoptera</taxon>
        <taxon>Apocrita</taxon>
        <taxon>Ichneumonoidea</taxon>
        <taxon>Braconidae</taxon>
        <taxon>Microgastrinae</taxon>
        <taxon>Cotesia</taxon>
    </lineage>
</organism>
<dbReference type="Proteomes" id="UP000826195">
    <property type="component" value="Unassembled WGS sequence"/>
</dbReference>
<keyword evidence="2" id="KW-0732">Signal</keyword>
<evidence type="ECO:0000259" key="3">
    <source>
        <dbReference type="SMART" id="SM00082"/>
    </source>
</evidence>
<dbReference type="SMART" id="SM00082">
    <property type="entry name" value="LRRCT"/>
    <property type="match status" value="1"/>
</dbReference>
<feature type="domain" description="LRRCT" evidence="3">
    <location>
        <begin position="10"/>
        <end position="60"/>
    </location>
</feature>
<proteinExistence type="predicted"/>
<dbReference type="InterPro" id="IPR000483">
    <property type="entry name" value="Cys-rich_flank_reg_C"/>
</dbReference>
<comment type="caution">
    <text evidence="4">The sequence shown here is derived from an EMBL/GenBank/DDBJ whole genome shotgun (WGS) entry which is preliminary data.</text>
</comment>
<keyword evidence="1" id="KW-0433">Leucine-rich repeat</keyword>
<evidence type="ECO:0000313" key="5">
    <source>
        <dbReference type="Proteomes" id="UP000826195"/>
    </source>
</evidence>
<dbReference type="InterPro" id="IPR032675">
    <property type="entry name" value="LRR_dom_sf"/>
</dbReference>
<name>A0AAV7IPN0_COTGL</name>
<dbReference type="EMBL" id="JAHXZJ010001109">
    <property type="protein sequence ID" value="KAH0555861.1"/>
    <property type="molecule type" value="Genomic_DNA"/>
</dbReference>
<evidence type="ECO:0000256" key="2">
    <source>
        <dbReference type="ARBA" id="ARBA00022729"/>
    </source>
</evidence>
<accession>A0AAV7IPN0</accession>
<evidence type="ECO:0000313" key="4">
    <source>
        <dbReference type="EMBL" id="KAH0555861.1"/>
    </source>
</evidence>
<protein>
    <recommendedName>
        <fullName evidence="3">LRRCT domain-containing protein</fullName>
    </recommendedName>
</protein>
<sequence length="87" mass="9702">MIQQLRLSRNPWHCDCEVAYLAMWLRKINFWQSGAGAICLGPGTLGGKLVIELTFHQLCDGQWASMRGLAPRLPVELLTPSPPKSVQ</sequence>